<evidence type="ECO:0000313" key="1">
    <source>
        <dbReference type="EMBL" id="MBW4432798.1"/>
    </source>
</evidence>
<reference evidence="1" key="1">
    <citation type="submission" date="2021-05" db="EMBL/GenBank/DDBJ databases">
        <authorList>
            <person name="Pietrasiak N."/>
            <person name="Ward R."/>
            <person name="Stajich J.E."/>
            <person name="Kurbessoian T."/>
        </authorList>
    </citation>
    <scope>NUCLEOTIDE SEQUENCE</scope>
    <source>
        <strain evidence="1">HA4357-MV3</strain>
    </source>
</reference>
<dbReference type="Proteomes" id="UP000813215">
    <property type="component" value="Unassembled WGS sequence"/>
</dbReference>
<proteinExistence type="predicted"/>
<dbReference type="EMBL" id="JAHHHW010000092">
    <property type="protein sequence ID" value="MBW4432798.1"/>
    <property type="molecule type" value="Genomic_DNA"/>
</dbReference>
<accession>A0A9E3H8M3</accession>
<comment type="caution">
    <text evidence="1">The sequence shown here is derived from an EMBL/GenBank/DDBJ whole genome shotgun (WGS) entry which is preliminary data.</text>
</comment>
<gene>
    <name evidence="1" type="ORF">KME28_13980</name>
</gene>
<sequence length="64" mass="7294">MTLIACQTPSAGWVNLAHVRQLKYKRDRQGNLILAVVWSNGDKQVFTRDNAATIIQAWRQAIRT</sequence>
<dbReference type="AlphaFoldDB" id="A0A9E3H8M3"/>
<reference evidence="1" key="2">
    <citation type="journal article" date="2022" name="Microbiol. Resour. Announc.">
        <title>Metagenome Sequencing to Explore Phylogenomics of Terrestrial Cyanobacteria.</title>
        <authorList>
            <person name="Ward R.D."/>
            <person name="Stajich J.E."/>
            <person name="Johansen J.R."/>
            <person name="Huntemann M."/>
            <person name="Clum A."/>
            <person name="Foster B."/>
            <person name="Foster B."/>
            <person name="Roux S."/>
            <person name="Palaniappan K."/>
            <person name="Varghese N."/>
            <person name="Mukherjee S."/>
            <person name="Reddy T.B.K."/>
            <person name="Daum C."/>
            <person name="Copeland A."/>
            <person name="Chen I.A."/>
            <person name="Ivanova N.N."/>
            <person name="Kyrpides N.C."/>
            <person name="Shapiro N."/>
            <person name="Eloe-Fadrosh E.A."/>
            <person name="Pietrasiak N."/>
        </authorList>
    </citation>
    <scope>NUCLEOTIDE SEQUENCE</scope>
    <source>
        <strain evidence="1">HA4357-MV3</strain>
    </source>
</reference>
<organism evidence="1 2">
    <name type="scientific">Pelatocladus maniniholoensis HA4357-MV3</name>
    <dbReference type="NCBI Taxonomy" id="1117104"/>
    <lineage>
        <taxon>Bacteria</taxon>
        <taxon>Bacillati</taxon>
        <taxon>Cyanobacteriota</taxon>
        <taxon>Cyanophyceae</taxon>
        <taxon>Nostocales</taxon>
        <taxon>Nostocaceae</taxon>
        <taxon>Pelatocladus</taxon>
    </lineage>
</organism>
<protein>
    <submittedName>
        <fullName evidence="1">Uncharacterized protein</fullName>
    </submittedName>
</protein>
<name>A0A9E3H8M3_9NOST</name>
<evidence type="ECO:0000313" key="2">
    <source>
        <dbReference type="Proteomes" id="UP000813215"/>
    </source>
</evidence>